<proteinExistence type="predicted"/>
<dbReference type="Proteomes" id="UP000184499">
    <property type="component" value="Unassembled WGS sequence"/>
</dbReference>
<evidence type="ECO:0000313" key="1">
    <source>
        <dbReference type="EMBL" id="OJJ69502.1"/>
    </source>
</evidence>
<organism evidence="1 2">
    <name type="scientific">Aspergillus brasiliensis (strain CBS 101740 / IMI 381727 / IBT 21946)</name>
    <dbReference type="NCBI Taxonomy" id="767769"/>
    <lineage>
        <taxon>Eukaryota</taxon>
        <taxon>Fungi</taxon>
        <taxon>Dikarya</taxon>
        <taxon>Ascomycota</taxon>
        <taxon>Pezizomycotina</taxon>
        <taxon>Eurotiomycetes</taxon>
        <taxon>Eurotiomycetidae</taxon>
        <taxon>Eurotiales</taxon>
        <taxon>Aspergillaceae</taxon>
        <taxon>Aspergillus</taxon>
        <taxon>Aspergillus subgen. Circumdati</taxon>
    </lineage>
</organism>
<name>A0A1L9UCV3_ASPBC</name>
<dbReference type="VEuPathDB" id="FungiDB:ASPBRDRAFT_198157"/>
<dbReference type="OrthoDB" id="4499271at2759"/>
<dbReference type="AlphaFoldDB" id="A0A1L9UCV3"/>
<keyword evidence="2" id="KW-1185">Reference proteome</keyword>
<dbReference type="GeneID" id="93573664"/>
<protein>
    <submittedName>
        <fullName evidence="1">Uncharacterized protein</fullName>
    </submittedName>
</protein>
<accession>A0A1L9UCV3</accession>
<sequence>MATANSSTEVDWFEMEPAKNGMRSAEAVTIWLQHAGIPCAFIGEIALKCYGFVSSNKLGTSLIVADEKVHEAALILLLRGLERCSKGGNCTWEDDNLTNQSSSPASYHYHLNHGPQADPPHWSESLNLYKKSQIDPTLPDPGLGAPGPDDLNYTVVTDPRLPEWGRWKTSACPIQILTHPRFVETLFNQAVNCNPKWSGDKLAPWEWKVLLLKAMLGDPHQPGHLVALINGLEEPVRRYIELFDVKDLKRSRAFIDQVRLVYENKRAQRCECCRAVTFW</sequence>
<gene>
    <name evidence="1" type="ORF">ASPBRDRAFT_198157</name>
</gene>
<dbReference type="RefSeq" id="XP_067476751.1">
    <property type="nucleotide sequence ID" value="XM_067621176.1"/>
</dbReference>
<dbReference type="EMBL" id="KV878688">
    <property type="protein sequence ID" value="OJJ69502.1"/>
    <property type="molecule type" value="Genomic_DNA"/>
</dbReference>
<evidence type="ECO:0000313" key="2">
    <source>
        <dbReference type="Proteomes" id="UP000184499"/>
    </source>
</evidence>
<reference evidence="2" key="1">
    <citation type="journal article" date="2017" name="Genome Biol.">
        <title>Comparative genomics reveals high biological diversity and specific adaptations in the industrially and medically important fungal genus Aspergillus.</title>
        <authorList>
            <person name="de Vries R.P."/>
            <person name="Riley R."/>
            <person name="Wiebenga A."/>
            <person name="Aguilar-Osorio G."/>
            <person name="Amillis S."/>
            <person name="Uchima C.A."/>
            <person name="Anderluh G."/>
            <person name="Asadollahi M."/>
            <person name="Askin M."/>
            <person name="Barry K."/>
            <person name="Battaglia E."/>
            <person name="Bayram O."/>
            <person name="Benocci T."/>
            <person name="Braus-Stromeyer S.A."/>
            <person name="Caldana C."/>
            <person name="Canovas D."/>
            <person name="Cerqueira G.C."/>
            <person name="Chen F."/>
            <person name="Chen W."/>
            <person name="Choi C."/>
            <person name="Clum A."/>
            <person name="Dos Santos R.A."/>
            <person name="Damasio A.R."/>
            <person name="Diallinas G."/>
            <person name="Emri T."/>
            <person name="Fekete E."/>
            <person name="Flipphi M."/>
            <person name="Freyberg S."/>
            <person name="Gallo A."/>
            <person name="Gournas C."/>
            <person name="Habgood R."/>
            <person name="Hainaut M."/>
            <person name="Harispe M.L."/>
            <person name="Henrissat B."/>
            <person name="Hilden K.S."/>
            <person name="Hope R."/>
            <person name="Hossain A."/>
            <person name="Karabika E."/>
            <person name="Karaffa L."/>
            <person name="Karanyi Z."/>
            <person name="Krasevec N."/>
            <person name="Kuo A."/>
            <person name="Kusch H."/>
            <person name="LaButti K."/>
            <person name="Lagendijk E.L."/>
            <person name="Lapidus A."/>
            <person name="Levasseur A."/>
            <person name="Lindquist E."/>
            <person name="Lipzen A."/>
            <person name="Logrieco A.F."/>
            <person name="MacCabe A."/>
            <person name="Maekelae M.R."/>
            <person name="Malavazi I."/>
            <person name="Melin P."/>
            <person name="Meyer V."/>
            <person name="Mielnichuk N."/>
            <person name="Miskei M."/>
            <person name="Molnar A.P."/>
            <person name="Mule G."/>
            <person name="Ngan C.Y."/>
            <person name="Orejas M."/>
            <person name="Orosz E."/>
            <person name="Ouedraogo J.P."/>
            <person name="Overkamp K.M."/>
            <person name="Park H.-S."/>
            <person name="Perrone G."/>
            <person name="Piumi F."/>
            <person name="Punt P.J."/>
            <person name="Ram A.F."/>
            <person name="Ramon A."/>
            <person name="Rauscher S."/>
            <person name="Record E."/>
            <person name="Riano-Pachon D.M."/>
            <person name="Robert V."/>
            <person name="Roehrig J."/>
            <person name="Ruller R."/>
            <person name="Salamov A."/>
            <person name="Salih N.S."/>
            <person name="Samson R.A."/>
            <person name="Sandor E."/>
            <person name="Sanguinetti M."/>
            <person name="Schuetze T."/>
            <person name="Sepcic K."/>
            <person name="Shelest E."/>
            <person name="Sherlock G."/>
            <person name="Sophianopoulou V."/>
            <person name="Squina F.M."/>
            <person name="Sun H."/>
            <person name="Susca A."/>
            <person name="Todd R.B."/>
            <person name="Tsang A."/>
            <person name="Unkles S.E."/>
            <person name="van de Wiele N."/>
            <person name="van Rossen-Uffink D."/>
            <person name="Oliveira J.V."/>
            <person name="Vesth T.C."/>
            <person name="Visser J."/>
            <person name="Yu J.-H."/>
            <person name="Zhou M."/>
            <person name="Andersen M.R."/>
            <person name="Archer D.B."/>
            <person name="Baker S.E."/>
            <person name="Benoit I."/>
            <person name="Brakhage A.A."/>
            <person name="Braus G.H."/>
            <person name="Fischer R."/>
            <person name="Frisvad J.C."/>
            <person name="Goldman G.H."/>
            <person name="Houbraken J."/>
            <person name="Oakley B."/>
            <person name="Pocsi I."/>
            <person name="Scazzocchio C."/>
            <person name="Seiboth B."/>
            <person name="vanKuyk P.A."/>
            <person name="Wortman J."/>
            <person name="Dyer P.S."/>
            <person name="Grigoriev I.V."/>
        </authorList>
    </citation>
    <scope>NUCLEOTIDE SEQUENCE [LARGE SCALE GENOMIC DNA]</scope>
    <source>
        <strain evidence="2">CBS 101740 / IMI 381727 / IBT 21946</strain>
    </source>
</reference>
<dbReference type="OMA" id="CECCRAV"/>